<sequence>MWPLSFGLACCSLEMMQTSISRYDQDCLGIIFRASLASPTSWLWRARSLIRWRRFSASVMTKCLIRSGLSVLVAVRMGTGTIIIATVLLGVLTVSFPWVYTFRDVQLQRRSYMISSSCRRRFKRPILLECGVGG</sequence>
<feature type="non-terminal residue" evidence="2">
    <location>
        <position position="134"/>
    </location>
</feature>
<proteinExistence type="predicted"/>
<evidence type="ECO:0000313" key="2">
    <source>
        <dbReference type="EMBL" id="EYE95581.1"/>
    </source>
</evidence>
<keyword evidence="1" id="KW-0812">Transmembrane</keyword>
<keyword evidence="1" id="KW-1133">Transmembrane helix</keyword>
<dbReference type="HOGENOM" id="CLU_1911587_0_0_1"/>
<reference evidence="3" key="1">
    <citation type="journal article" date="2014" name="Nat. Commun.">
        <title>Genomic adaptations of the halophilic Dead Sea filamentous fungus Eurotium rubrum.</title>
        <authorList>
            <person name="Kis-Papo T."/>
            <person name="Weig A.R."/>
            <person name="Riley R."/>
            <person name="Persoh D."/>
            <person name="Salamov A."/>
            <person name="Sun H."/>
            <person name="Lipzen A."/>
            <person name="Wasser S.P."/>
            <person name="Rambold G."/>
            <person name="Grigoriev I.V."/>
            <person name="Nevo E."/>
        </authorList>
    </citation>
    <scope>NUCLEOTIDE SEQUENCE [LARGE SCALE GENOMIC DNA]</scope>
    <source>
        <strain evidence="3">CBS 135680</strain>
    </source>
</reference>
<keyword evidence="1" id="KW-0472">Membrane</keyword>
<dbReference type="SUPFAM" id="SSF56770">
    <property type="entry name" value="HydA/Nqo6-like"/>
    <property type="match status" value="1"/>
</dbReference>
<dbReference type="STRING" id="1388766.A0A017SFS6"/>
<organism evidence="2 3">
    <name type="scientific">Aspergillus ruber (strain CBS 135680)</name>
    <dbReference type="NCBI Taxonomy" id="1388766"/>
    <lineage>
        <taxon>Eukaryota</taxon>
        <taxon>Fungi</taxon>
        <taxon>Dikarya</taxon>
        <taxon>Ascomycota</taxon>
        <taxon>Pezizomycotina</taxon>
        <taxon>Eurotiomycetes</taxon>
        <taxon>Eurotiomycetidae</taxon>
        <taxon>Eurotiales</taxon>
        <taxon>Aspergillaceae</taxon>
        <taxon>Aspergillus</taxon>
        <taxon>Aspergillus subgen. Aspergillus</taxon>
    </lineage>
</organism>
<dbReference type="Proteomes" id="UP000019804">
    <property type="component" value="Unassembled WGS sequence"/>
</dbReference>
<accession>A0A017SFS6</accession>
<dbReference type="GeneID" id="63702457"/>
<dbReference type="EMBL" id="KK088421">
    <property type="protein sequence ID" value="EYE95581.1"/>
    <property type="molecule type" value="Genomic_DNA"/>
</dbReference>
<feature type="transmembrane region" description="Helical" evidence="1">
    <location>
        <begin position="81"/>
        <end position="100"/>
    </location>
</feature>
<protein>
    <submittedName>
        <fullName evidence="2">Uncharacterized protein</fullName>
    </submittedName>
</protein>
<evidence type="ECO:0000256" key="1">
    <source>
        <dbReference type="SAM" id="Phobius"/>
    </source>
</evidence>
<dbReference type="Gene3D" id="3.40.50.12280">
    <property type="match status" value="1"/>
</dbReference>
<name>A0A017SFS6_ASPRC</name>
<gene>
    <name evidence="2" type="ORF">EURHEDRAFT_536464</name>
</gene>
<dbReference type="AlphaFoldDB" id="A0A017SFS6"/>
<keyword evidence="3" id="KW-1185">Reference proteome</keyword>
<dbReference type="OrthoDB" id="268400at2759"/>
<evidence type="ECO:0000313" key="3">
    <source>
        <dbReference type="Proteomes" id="UP000019804"/>
    </source>
</evidence>
<dbReference type="RefSeq" id="XP_040639269.1">
    <property type="nucleotide sequence ID" value="XM_040787333.1"/>
</dbReference>